<dbReference type="InterPro" id="IPR013783">
    <property type="entry name" value="Ig-like_fold"/>
</dbReference>
<proteinExistence type="predicted"/>
<dbReference type="PRINTS" id="PR01217">
    <property type="entry name" value="PRICHEXTENSN"/>
</dbReference>
<accession>A0ABX0MVZ8</accession>
<dbReference type="EMBL" id="WHJF01000045">
    <property type="protein sequence ID" value="NHZ64055.1"/>
    <property type="molecule type" value="Genomic_DNA"/>
</dbReference>
<comment type="caution">
    <text evidence="2">The sequence shown here is derived from an EMBL/GenBank/DDBJ whole genome shotgun (WGS) entry which is preliminary data.</text>
</comment>
<feature type="compositionally biased region" description="Pro residues" evidence="1">
    <location>
        <begin position="1"/>
        <end position="44"/>
    </location>
</feature>
<evidence type="ECO:0000313" key="2">
    <source>
        <dbReference type="EMBL" id="NHZ64055.1"/>
    </source>
</evidence>
<dbReference type="Proteomes" id="UP000610594">
    <property type="component" value="Unassembled WGS sequence"/>
</dbReference>
<sequence>HYAPRPTPAPTPPPPPPPPPPPAPPAPHPPPPPTPTPTPTPTPPVEVAELVLPQLPVIAPVPPVVTRAASPLQLTIPPPVPGTGAQRGLGAQAKEAITVSLVRASSKQVAGLVAVGIPKEIIASGERFSIALPKQLSAAMAVGGVSVQVTRTDASPLPGWLAYNAQTQSFDVSAAPAGALPFEVLIVVDGQRWTMVLTQTGQ</sequence>
<gene>
    <name evidence="2" type="ORF">F1735_17380</name>
</gene>
<name>A0ABX0MVZ8_9BURK</name>
<evidence type="ECO:0000256" key="1">
    <source>
        <dbReference type="SAM" id="MobiDB-lite"/>
    </source>
</evidence>
<organism evidence="2 3">
    <name type="scientific">Massilia genomosp. 1</name>
    <dbReference type="NCBI Taxonomy" id="2609280"/>
    <lineage>
        <taxon>Bacteria</taxon>
        <taxon>Pseudomonadati</taxon>
        <taxon>Pseudomonadota</taxon>
        <taxon>Betaproteobacteria</taxon>
        <taxon>Burkholderiales</taxon>
        <taxon>Oxalobacteraceae</taxon>
        <taxon>Telluria group</taxon>
        <taxon>Massilia</taxon>
    </lineage>
</organism>
<reference evidence="2 3" key="1">
    <citation type="submission" date="2019-10" db="EMBL/GenBank/DDBJ databases">
        <title>Taxonomy of Antarctic Massilia spp.: description of Massilia rubra sp. nov., Massilia aquatica sp. nov., Massilia mucilaginosa sp. nov., Massilia frigida sp. nov. isolated from streams, lakes and regoliths.</title>
        <authorList>
            <person name="Holochova P."/>
            <person name="Sedlacek I."/>
            <person name="Kralova S."/>
            <person name="Maslanova I."/>
            <person name="Busse H.-J."/>
            <person name="Stankova E."/>
            <person name="Vrbovska V."/>
            <person name="Kovarovic V."/>
            <person name="Bartak M."/>
            <person name="Svec P."/>
            <person name="Pantucek R."/>
        </authorList>
    </citation>
    <scope>NUCLEOTIDE SEQUENCE [LARGE SCALE GENOMIC DNA]</scope>
    <source>
        <strain evidence="2 3">CCM 8694</strain>
    </source>
</reference>
<evidence type="ECO:0000313" key="3">
    <source>
        <dbReference type="Proteomes" id="UP000610594"/>
    </source>
</evidence>
<feature type="non-terminal residue" evidence="2">
    <location>
        <position position="1"/>
    </location>
</feature>
<feature type="region of interest" description="Disordered" evidence="1">
    <location>
        <begin position="1"/>
        <end position="45"/>
    </location>
</feature>
<dbReference type="Gene3D" id="2.60.40.10">
    <property type="entry name" value="Immunoglobulins"/>
    <property type="match status" value="1"/>
</dbReference>
<keyword evidence="3" id="KW-1185">Reference proteome</keyword>
<protein>
    <submittedName>
        <fullName evidence="2">Uncharacterized protein</fullName>
    </submittedName>
</protein>